<sequence>MEADLKEAAAVPATSPAGADLPFGQEKPRKTGKTKERDTQKNQEVKEVATARRQGKPEKVASEGAKELGSRGSAGRPQSAARPGRGAAAGAIKAAGNATKAVKAGKPVKVGGVGVGRIKVGKN</sequence>
<proteinExistence type="predicted"/>
<dbReference type="RefSeq" id="WP_149098053.1">
    <property type="nucleotide sequence ID" value="NZ_BMMG01000002.1"/>
</dbReference>
<protein>
    <submittedName>
        <fullName evidence="2">Uncharacterized protein</fullName>
    </submittedName>
</protein>
<evidence type="ECO:0000313" key="3">
    <source>
        <dbReference type="EMBL" id="MFA1770261.1"/>
    </source>
</evidence>
<reference evidence="2 4" key="2">
    <citation type="submission" date="2019-09" db="EMBL/GenBank/DDBJ databases">
        <title>A bacterium isolated from glacier soil.</title>
        <authorList>
            <person name="Liu Q."/>
        </authorList>
    </citation>
    <scope>NUCLEOTIDE SEQUENCE [LARGE SCALE GENOMIC DNA]</scope>
    <source>
        <strain evidence="2 4">MDT1-10-3</strain>
    </source>
</reference>
<reference evidence="2 4" key="1">
    <citation type="submission" date="2019-07" db="EMBL/GenBank/DDBJ databases">
        <authorList>
            <person name="Qu J.-H."/>
        </authorList>
    </citation>
    <scope>NUCLEOTIDE SEQUENCE [LARGE SCALE GENOMIC DNA]</scope>
    <source>
        <strain evidence="2 4">MDT1-10-3</strain>
    </source>
</reference>
<dbReference type="EMBL" id="JBGOGF010000001">
    <property type="protein sequence ID" value="MFA1770261.1"/>
    <property type="molecule type" value="Genomic_DNA"/>
</dbReference>
<dbReference type="Proteomes" id="UP001570846">
    <property type="component" value="Unassembled WGS sequence"/>
</dbReference>
<comment type="caution">
    <text evidence="2">The sequence shown here is derived from an EMBL/GenBank/DDBJ whole genome shotgun (WGS) entry which is preliminary data.</text>
</comment>
<feature type="compositionally biased region" description="Low complexity" evidence="1">
    <location>
        <begin position="74"/>
        <end position="88"/>
    </location>
</feature>
<accession>A0A5M8QNV6</accession>
<reference evidence="3 5" key="3">
    <citation type="submission" date="2024-08" db="EMBL/GenBank/DDBJ databases">
        <authorList>
            <person name="Wei W."/>
        </authorList>
    </citation>
    <scope>NUCLEOTIDE SEQUENCE [LARGE SCALE GENOMIC DNA]</scope>
    <source>
        <strain evidence="3 5">XU2</strain>
    </source>
</reference>
<dbReference type="EMBL" id="VKKZ01000019">
    <property type="protein sequence ID" value="KAA6435862.1"/>
    <property type="molecule type" value="Genomic_DNA"/>
</dbReference>
<organism evidence="2 4">
    <name type="scientific">Rufibacter glacialis</name>
    <dbReference type="NCBI Taxonomy" id="1259555"/>
    <lineage>
        <taxon>Bacteria</taxon>
        <taxon>Pseudomonadati</taxon>
        <taxon>Bacteroidota</taxon>
        <taxon>Cytophagia</taxon>
        <taxon>Cytophagales</taxon>
        <taxon>Hymenobacteraceae</taxon>
        <taxon>Rufibacter</taxon>
    </lineage>
</organism>
<evidence type="ECO:0000313" key="4">
    <source>
        <dbReference type="Proteomes" id="UP000323866"/>
    </source>
</evidence>
<feature type="region of interest" description="Disordered" evidence="1">
    <location>
        <begin position="1"/>
        <end position="88"/>
    </location>
</feature>
<dbReference type="Proteomes" id="UP000323866">
    <property type="component" value="Unassembled WGS sequence"/>
</dbReference>
<feature type="compositionally biased region" description="Basic and acidic residues" evidence="1">
    <location>
        <begin position="26"/>
        <end position="69"/>
    </location>
</feature>
<evidence type="ECO:0000256" key="1">
    <source>
        <dbReference type="SAM" id="MobiDB-lite"/>
    </source>
</evidence>
<feature type="compositionally biased region" description="Low complexity" evidence="1">
    <location>
        <begin position="8"/>
        <end position="19"/>
    </location>
</feature>
<name>A0A5M8QNV6_9BACT</name>
<keyword evidence="5" id="KW-1185">Reference proteome</keyword>
<evidence type="ECO:0000313" key="5">
    <source>
        <dbReference type="Proteomes" id="UP001570846"/>
    </source>
</evidence>
<dbReference type="AlphaFoldDB" id="A0A5M8QNV6"/>
<evidence type="ECO:0000313" key="2">
    <source>
        <dbReference type="EMBL" id="KAA6435862.1"/>
    </source>
</evidence>
<gene>
    <name evidence="3" type="ORF">ACD591_03080</name>
    <name evidence="2" type="ORF">FOE74_07980</name>
</gene>